<accession>A0AAV3YHQ9</accession>
<dbReference type="AlphaFoldDB" id="A0AAV3YHQ9"/>
<reference evidence="1 2" key="1">
    <citation type="journal article" date="2021" name="Elife">
        <title>Chloroplast acquisition without the gene transfer in kleptoplastic sea slugs, Plakobranchus ocellatus.</title>
        <authorList>
            <person name="Maeda T."/>
            <person name="Takahashi S."/>
            <person name="Yoshida T."/>
            <person name="Shimamura S."/>
            <person name="Takaki Y."/>
            <person name="Nagai Y."/>
            <person name="Toyoda A."/>
            <person name="Suzuki Y."/>
            <person name="Arimoto A."/>
            <person name="Ishii H."/>
            <person name="Satoh N."/>
            <person name="Nishiyama T."/>
            <person name="Hasebe M."/>
            <person name="Maruyama T."/>
            <person name="Minagawa J."/>
            <person name="Obokata J."/>
            <person name="Shigenobu S."/>
        </authorList>
    </citation>
    <scope>NUCLEOTIDE SEQUENCE [LARGE SCALE GENOMIC DNA]</scope>
</reference>
<evidence type="ECO:0008006" key="3">
    <source>
        <dbReference type="Google" id="ProtNLM"/>
    </source>
</evidence>
<sequence length="115" mass="13712">MIKRAEKAHSVPEKKRSEAWKLVQQWAQQTATGRAIIRGWRWLFYFYLDKSSKRKRDFQQFQAEAGTNLHAILKHGPTQWLSLNNCVIRLLEQWEPLKAYFAAEYTNLNYLKETP</sequence>
<evidence type="ECO:0000313" key="1">
    <source>
        <dbReference type="EMBL" id="GFN82609.1"/>
    </source>
</evidence>
<dbReference type="Proteomes" id="UP000735302">
    <property type="component" value="Unassembled WGS sequence"/>
</dbReference>
<dbReference type="PANTHER" id="PTHR37162">
    <property type="entry name" value="HAT FAMILY DIMERISATION DOMAINCONTAINING PROTEIN-RELATED"/>
    <property type="match status" value="1"/>
</dbReference>
<keyword evidence="2" id="KW-1185">Reference proteome</keyword>
<dbReference type="PANTHER" id="PTHR37162:SF10">
    <property type="entry name" value="DUF4371 DOMAIN-CONTAINING PROTEIN"/>
    <property type="match status" value="1"/>
</dbReference>
<gene>
    <name evidence="1" type="ORF">PoB_000911500</name>
</gene>
<protein>
    <recommendedName>
        <fullName evidence="3">Transposase</fullName>
    </recommendedName>
</protein>
<name>A0AAV3YHQ9_9GAST</name>
<organism evidence="1 2">
    <name type="scientific">Plakobranchus ocellatus</name>
    <dbReference type="NCBI Taxonomy" id="259542"/>
    <lineage>
        <taxon>Eukaryota</taxon>
        <taxon>Metazoa</taxon>
        <taxon>Spiralia</taxon>
        <taxon>Lophotrochozoa</taxon>
        <taxon>Mollusca</taxon>
        <taxon>Gastropoda</taxon>
        <taxon>Heterobranchia</taxon>
        <taxon>Euthyneura</taxon>
        <taxon>Panpulmonata</taxon>
        <taxon>Sacoglossa</taxon>
        <taxon>Placobranchoidea</taxon>
        <taxon>Plakobranchidae</taxon>
        <taxon>Plakobranchus</taxon>
    </lineage>
</organism>
<dbReference type="EMBL" id="BLXT01001025">
    <property type="protein sequence ID" value="GFN82609.1"/>
    <property type="molecule type" value="Genomic_DNA"/>
</dbReference>
<proteinExistence type="predicted"/>
<evidence type="ECO:0000313" key="2">
    <source>
        <dbReference type="Proteomes" id="UP000735302"/>
    </source>
</evidence>
<comment type="caution">
    <text evidence="1">The sequence shown here is derived from an EMBL/GenBank/DDBJ whole genome shotgun (WGS) entry which is preliminary data.</text>
</comment>